<name>A0A4C1SW79_EUMVA</name>
<dbReference type="Proteomes" id="UP000299102">
    <property type="component" value="Unassembled WGS sequence"/>
</dbReference>
<protein>
    <submittedName>
        <fullName evidence="2">Uncharacterized protein</fullName>
    </submittedName>
</protein>
<sequence>MASEKIEEPERLKSSRLSSHKEAKEFVCIYKQTHCVQLRNQAFLGSMEKAQVICCFVLKAGTEPELMGL</sequence>
<gene>
    <name evidence="2" type="ORF">EVAR_4625_1</name>
</gene>
<evidence type="ECO:0000313" key="3">
    <source>
        <dbReference type="Proteomes" id="UP000299102"/>
    </source>
</evidence>
<keyword evidence="3" id="KW-1185">Reference proteome</keyword>
<dbReference type="AlphaFoldDB" id="A0A4C1SW79"/>
<feature type="region of interest" description="Disordered" evidence="1">
    <location>
        <begin position="1"/>
        <end position="21"/>
    </location>
</feature>
<evidence type="ECO:0000313" key="2">
    <source>
        <dbReference type="EMBL" id="GBP06503.1"/>
    </source>
</evidence>
<dbReference type="EMBL" id="BGZK01000022">
    <property type="protein sequence ID" value="GBP06503.1"/>
    <property type="molecule type" value="Genomic_DNA"/>
</dbReference>
<comment type="caution">
    <text evidence="2">The sequence shown here is derived from an EMBL/GenBank/DDBJ whole genome shotgun (WGS) entry which is preliminary data.</text>
</comment>
<proteinExistence type="predicted"/>
<reference evidence="2 3" key="1">
    <citation type="journal article" date="2019" name="Commun. Biol.">
        <title>The bagworm genome reveals a unique fibroin gene that provides high tensile strength.</title>
        <authorList>
            <person name="Kono N."/>
            <person name="Nakamura H."/>
            <person name="Ohtoshi R."/>
            <person name="Tomita M."/>
            <person name="Numata K."/>
            <person name="Arakawa K."/>
        </authorList>
    </citation>
    <scope>NUCLEOTIDE SEQUENCE [LARGE SCALE GENOMIC DNA]</scope>
</reference>
<accession>A0A4C1SW79</accession>
<evidence type="ECO:0000256" key="1">
    <source>
        <dbReference type="SAM" id="MobiDB-lite"/>
    </source>
</evidence>
<organism evidence="2 3">
    <name type="scientific">Eumeta variegata</name>
    <name type="common">Bagworm moth</name>
    <name type="synonym">Eumeta japonica</name>
    <dbReference type="NCBI Taxonomy" id="151549"/>
    <lineage>
        <taxon>Eukaryota</taxon>
        <taxon>Metazoa</taxon>
        <taxon>Ecdysozoa</taxon>
        <taxon>Arthropoda</taxon>
        <taxon>Hexapoda</taxon>
        <taxon>Insecta</taxon>
        <taxon>Pterygota</taxon>
        <taxon>Neoptera</taxon>
        <taxon>Endopterygota</taxon>
        <taxon>Lepidoptera</taxon>
        <taxon>Glossata</taxon>
        <taxon>Ditrysia</taxon>
        <taxon>Tineoidea</taxon>
        <taxon>Psychidae</taxon>
        <taxon>Oiketicinae</taxon>
        <taxon>Eumeta</taxon>
    </lineage>
</organism>